<dbReference type="InterPro" id="IPR025049">
    <property type="entry name" value="Mfa-like_1"/>
</dbReference>
<evidence type="ECO:0000313" key="2">
    <source>
        <dbReference type="Proteomes" id="UP000095517"/>
    </source>
</evidence>
<dbReference type="CDD" id="cd13120">
    <property type="entry name" value="BF2867_like_N"/>
    <property type="match status" value="1"/>
</dbReference>
<proteinExistence type="predicted"/>
<reference evidence="1 2" key="1">
    <citation type="submission" date="2015-09" db="EMBL/GenBank/DDBJ databases">
        <authorList>
            <consortium name="Pathogen Informatics"/>
        </authorList>
    </citation>
    <scope>NUCLEOTIDE SEQUENCE [LARGE SCALE GENOMIC DNA]</scope>
    <source>
        <strain evidence="1 2">2789STDY5608840</strain>
    </source>
</reference>
<dbReference type="Gene3D" id="2.60.40.2620">
    <property type="entry name" value="Fimbrillin-like"/>
    <property type="match status" value="1"/>
</dbReference>
<dbReference type="EMBL" id="CYZH01000019">
    <property type="protein sequence ID" value="CUO90048.1"/>
    <property type="molecule type" value="Genomic_DNA"/>
</dbReference>
<dbReference type="AlphaFoldDB" id="A0A174IXH9"/>
<organism evidence="1 2">
    <name type="scientific">Bacteroides finegoldii</name>
    <dbReference type="NCBI Taxonomy" id="338188"/>
    <lineage>
        <taxon>Bacteria</taxon>
        <taxon>Pseudomonadati</taxon>
        <taxon>Bacteroidota</taxon>
        <taxon>Bacteroidia</taxon>
        <taxon>Bacteroidales</taxon>
        <taxon>Bacteroidaceae</taxon>
        <taxon>Bacteroides</taxon>
    </lineage>
</organism>
<dbReference type="STRING" id="338188.ERS852397_03062"/>
<dbReference type="Pfam" id="PF13149">
    <property type="entry name" value="Mfa_like_1"/>
    <property type="match status" value="1"/>
</dbReference>
<sequence length="615" mass="66278">MKHKIVVTALTALATIGITFVSCSKDNEGYEERDARLSISVNTAEMPKTKALIEETTLPEGSKIGVSLKNLDGGDYDDGQYNNIEWTASGTGGSQTWISTSDILLSATKGKAYAYYPYNSSVTSMDAVPVTTSSQVDYMYAKPTAGICYGENTAQLTMNHALAAVRLSIRKGNYTGECNVTSISVKSNAVATDATLNAETGKLSNISGKNTAISLPQNFAAGNTARNVDVIVVPSGESSKITFTLTIDNKEYDCEEAPITLQKGNIYCYTLTINDSSLSVSGVAIDNWNYTNTGDMFIDLGWRVSVKGETSGIAFSNTVSDGTLIMKAVPVEYGRRIAKVSTAGDAEIKQSVDKVTGVLTIEVVNLKSNVTLTFNGFDSWQDITEDGIYYVAENGSIVFSASTSCIGIVLVANGHKFMIEKNEDKNKSYTAAGTDKISSSYFYWGEYDTDQSDIPNYTNAHSSSGWGYIPDEDGNYGGDPKIPGDLSTWVGNYALADWEGKANSEVLKKVTSGGGSNTSNATIGQVLNTFLASSDAKGYEEWYIPSCGQLALMYRNMNKINTALADIGGQMLASDIYWASSEDSSKKGWYVNFNGGVMGSYDKNNGYRVRFIRDL</sequence>
<dbReference type="CDD" id="cd13121">
    <property type="entry name" value="BF2867_like_C"/>
    <property type="match status" value="1"/>
</dbReference>
<protein>
    <recommendedName>
        <fullName evidence="3">Fimbrillin family protein</fullName>
    </recommendedName>
</protein>
<dbReference type="Gene3D" id="2.60.40.2630">
    <property type="match status" value="1"/>
</dbReference>
<dbReference type="RefSeq" id="WP_055279566.1">
    <property type="nucleotide sequence ID" value="NZ_CABIXA010000019.1"/>
</dbReference>
<evidence type="ECO:0000313" key="1">
    <source>
        <dbReference type="EMBL" id="CUO90048.1"/>
    </source>
</evidence>
<dbReference type="PROSITE" id="PS51257">
    <property type="entry name" value="PROKAR_LIPOPROTEIN"/>
    <property type="match status" value="1"/>
</dbReference>
<dbReference type="InterPro" id="IPR042278">
    <property type="entry name" value="Mfa-like_1_N"/>
</dbReference>
<evidence type="ECO:0008006" key="3">
    <source>
        <dbReference type="Google" id="ProtNLM"/>
    </source>
</evidence>
<dbReference type="Proteomes" id="UP000095517">
    <property type="component" value="Unassembled WGS sequence"/>
</dbReference>
<name>A0A174IXH9_9BACE</name>
<gene>
    <name evidence="1" type="ORF">ERS852397_03062</name>
</gene>
<accession>A0A174IXH9</accession>